<accession>A0ABP6PKQ8</accession>
<evidence type="ECO:0000313" key="2">
    <source>
        <dbReference type="Proteomes" id="UP001501866"/>
    </source>
</evidence>
<reference evidence="2" key="1">
    <citation type="journal article" date="2019" name="Int. J. Syst. Evol. Microbiol.">
        <title>The Global Catalogue of Microorganisms (GCM) 10K type strain sequencing project: providing services to taxonomists for standard genome sequencing and annotation.</title>
        <authorList>
            <consortium name="The Broad Institute Genomics Platform"/>
            <consortium name="The Broad Institute Genome Sequencing Center for Infectious Disease"/>
            <person name="Wu L."/>
            <person name="Ma J."/>
        </authorList>
    </citation>
    <scope>NUCLEOTIDE SEQUENCE [LARGE SCALE GENOMIC DNA]</scope>
    <source>
        <strain evidence="2">JCM 9095</strain>
    </source>
</reference>
<name>A0ABP6PKQ8_9ACTN</name>
<protein>
    <submittedName>
        <fullName evidence="1">Uncharacterized protein</fullName>
    </submittedName>
</protein>
<keyword evidence="2" id="KW-1185">Reference proteome</keyword>
<organism evidence="1 2">
    <name type="scientific">Streptomyces virens</name>
    <dbReference type="NCBI Taxonomy" id="285572"/>
    <lineage>
        <taxon>Bacteria</taxon>
        <taxon>Bacillati</taxon>
        <taxon>Actinomycetota</taxon>
        <taxon>Actinomycetes</taxon>
        <taxon>Kitasatosporales</taxon>
        <taxon>Streptomycetaceae</taxon>
        <taxon>Streptomyces</taxon>
    </lineage>
</organism>
<comment type="caution">
    <text evidence="1">The sequence shown here is derived from an EMBL/GenBank/DDBJ whole genome shotgun (WGS) entry which is preliminary data.</text>
</comment>
<dbReference type="EMBL" id="BAAAUH010000017">
    <property type="protein sequence ID" value="GAA3177034.1"/>
    <property type="molecule type" value="Genomic_DNA"/>
</dbReference>
<gene>
    <name evidence="1" type="ORF">GCM10010451_27500</name>
</gene>
<dbReference type="Proteomes" id="UP001501866">
    <property type="component" value="Unassembled WGS sequence"/>
</dbReference>
<proteinExistence type="predicted"/>
<evidence type="ECO:0000313" key="1">
    <source>
        <dbReference type="EMBL" id="GAA3177034.1"/>
    </source>
</evidence>
<sequence length="74" mass="7792">MRVNGAKASFTTSGEPLAALFDTWLHQPSKPQAPAAGTVPGAAQAVAPVPPRWWRRIAATNGVPDHDHGQGRGR</sequence>